<dbReference type="OrthoDB" id="202478at2157"/>
<dbReference type="InterPro" id="IPR014729">
    <property type="entry name" value="Rossmann-like_a/b/a_fold"/>
</dbReference>
<name>M0BDB0_9EURY</name>
<keyword evidence="3" id="KW-1185">Reference proteome</keyword>
<dbReference type="AlphaFoldDB" id="M0BDB0"/>
<gene>
    <name evidence="2" type="ORF">C479_14023</name>
</gene>
<organism evidence="2 3">
    <name type="scientific">Halovivax asiaticus JCM 14624</name>
    <dbReference type="NCBI Taxonomy" id="1227490"/>
    <lineage>
        <taxon>Archaea</taxon>
        <taxon>Methanobacteriati</taxon>
        <taxon>Methanobacteriota</taxon>
        <taxon>Stenosarchaea group</taxon>
        <taxon>Halobacteria</taxon>
        <taxon>Halobacteriales</taxon>
        <taxon>Natrialbaceae</taxon>
        <taxon>Halovivax</taxon>
    </lineage>
</organism>
<dbReference type="Pfam" id="PF00582">
    <property type="entry name" value="Usp"/>
    <property type="match status" value="1"/>
</dbReference>
<protein>
    <recommendedName>
        <fullName evidence="1">UspA domain-containing protein</fullName>
    </recommendedName>
</protein>
<evidence type="ECO:0000313" key="3">
    <source>
        <dbReference type="Proteomes" id="UP000011560"/>
    </source>
</evidence>
<proteinExistence type="predicted"/>
<dbReference type="RefSeq" id="WP_007703829.1">
    <property type="nucleotide sequence ID" value="NZ_AOIQ01000021.1"/>
</dbReference>
<reference evidence="2 3" key="1">
    <citation type="journal article" date="2014" name="PLoS Genet.">
        <title>Phylogenetically driven sequencing of extremely halophilic archaea reveals strategies for static and dynamic osmo-response.</title>
        <authorList>
            <person name="Becker E.A."/>
            <person name="Seitzer P.M."/>
            <person name="Tritt A."/>
            <person name="Larsen D."/>
            <person name="Krusor M."/>
            <person name="Yao A.I."/>
            <person name="Wu D."/>
            <person name="Madern D."/>
            <person name="Eisen J.A."/>
            <person name="Darling A.E."/>
            <person name="Facciotti M.T."/>
        </authorList>
    </citation>
    <scope>NUCLEOTIDE SEQUENCE [LARGE SCALE GENOMIC DNA]</scope>
    <source>
        <strain evidence="2 3">JCM 14624</strain>
    </source>
</reference>
<comment type="caution">
    <text evidence="2">The sequence shown here is derived from an EMBL/GenBank/DDBJ whole genome shotgun (WGS) entry which is preliminary data.</text>
</comment>
<accession>M0BDB0</accession>
<evidence type="ECO:0000313" key="2">
    <source>
        <dbReference type="EMBL" id="ELZ08462.1"/>
    </source>
</evidence>
<feature type="domain" description="UspA" evidence="1">
    <location>
        <begin position="3"/>
        <end position="132"/>
    </location>
</feature>
<dbReference type="EMBL" id="AOIQ01000021">
    <property type="protein sequence ID" value="ELZ08462.1"/>
    <property type="molecule type" value="Genomic_DNA"/>
</dbReference>
<evidence type="ECO:0000259" key="1">
    <source>
        <dbReference type="Pfam" id="PF00582"/>
    </source>
</evidence>
<sequence>MHFRHLLVPVASEADADVTCHALSGYLDDVDRVTAVHVIEKAGGGIDKAPLGKREEDTVDILEDVENTLGDRVQVDTDRYYGTDVAETIFEAAADVDADAVAFRARGGSRIARLLAGDVSTRIVTDPSIPVVSLPKPAE</sequence>
<dbReference type="Gene3D" id="3.40.50.620">
    <property type="entry name" value="HUPs"/>
    <property type="match status" value="1"/>
</dbReference>
<dbReference type="InterPro" id="IPR006016">
    <property type="entry name" value="UspA"/>
</dbReference>
<dbReference type="Proteomes" id="UP000011560">
    <property type="component" value="Unassembled WGS sequence"/>
</dbReference>
<dbReference type="SUPFAM" id="SSF52402">
    <property type="entry name" value="Adenine nucleotide alpha hydrolases-like"/>
    <property type="match status" value="1"/>
</dbReference>